<protein>
    <recommendedName>
        <fullName evidence="4">DUF1795 domain-containing protein</fullName>
    </recommendedName>
</protein>
<accession>A0AAV5N5U4</accession>
<comment type="caution">
    <text evidence="2">The sequence shown here is derived from an EMBL/GenBank/DDBJ whole genome shotgun (WGS) entry which is preliminary data.</text>
</comment>
<dbReference type="Proteomes" id="UP001058124">
    <property type="component" value="Unassembled WGS sequence"/>
</dbReference>
<dbReference type="Gene3D" id="3.40.1000.10">
    <property type="entry name" value="Mog1/PsbP, alpha/beta/alpha sandwich"/>
    <property type="match status" value="1"/>
</dbReference>
<reference evidence="2" key="1">
    <citation type="submission" date="2022-06" db="EMBL/GenBank/DDBJ databases">
        <title>Draft genome sequences of Leminorella grimontii str. JCM5902.</title>
        <authorList>
            <person name="Wakabayashi Y."/>
            <person name="Kojima K."/>
        </authorList>
    </citation>
    <scope>NUCLEOTIDE SEQUENCE</scope>
    <source>
        <strain evidence="2">JCM 5902</strain>
    </source>
</reference>
<organism evidence="2 3">
    <name type="scientific">Leminorella grimontii</name>
    <dbReference type="NCBI Taxonomy" id="82981"/>
    <lineage>
        <taxon>Bacteria</taxon>
        <taxon>Pseudomonadati</taxon>
        <taxon>Pseudomonadota</taxon>
        <taxon>Gammaproteobacteria</taxon>
        <taxon>Enterobacterales</taxon>
        <taxon>Budviciaceae</taxon>
        <taxon>Leminorella</taxon>
    </lineage>
</organism>
<evidence type="ECO:0000313" key="2">
    <source>
        <dbReference type="EMBL" id="GKX57355.1"/>
    </source>
</evidence>
<dbReference type="EMBL" id="BRLH01000014">
    <property type="protein sequence ID" value="GKX57355.1"/>
    <property type="molecule type" value="Genomic_DNA"/>
</dbReference>
<proteinExistence type="predicted"/>
<feature type="signal peptide" evidence="1">
    <location>
        <begin position="1"/>
        <end position="23"/>
    </location>
</feature>
<evidence type="ECO:0008006" key="4">
    <source>
        <dbReference type="Google" id="ProtNLM"/>
    </source>
</evidence>
<keyword evidence="3" id="KW-1185">Reference proteome</keyword>
<feature type="chain" id="PRO_5043697332" description="DUF1795 domain-containing protein" evidence="1">
    <location>
        <begin position="24"/>
        <end position="180"/>
    </location>
</feature>
<dbReference type="AlphaFoldDB" id="A0AAV5N5U4"/>
<keyword evidence="1" id="KW-0732">Signal</keyword>
<gene>
    <name evidence="2" type="ORF">SOASR030_34670</name>
</gene>
<evidence type="ECO:0000256" key="1">
    <source>
        <dbReference type="SAM" id="SignalP"/>
    </source>
</evidence>
<name>A0AAV5N5U4_9GAMM</name>
<evidence type="ECO:0000313" key="3">
    <source>
        <dbReference type="Proteomes" id="UP001058124"/>
    </source>
</evidence>
<sequence length="180" mass="20279">MNKTWKWLFSISLSLFFSFQAAAQVEMENQKIPSQGISINVPKGFTPMDEAMKKVKYPSENRPAVVFTDERGKVNVALSAGKAPLKAEQLNTYKDYMLQAMRNYHPAAESVTIDGNRKAWLIHFTSKAIDTDIHNAMLVTSYKDKMVLVAFNCTADLWSTYKSSVKASLLSIKFDEQPAN</sequence>